<keyword evidence="9 10" id="KW-0998">Cell outer membrane</keyword>
<evidence type="ECO:0000256" key="5">
    <source>
        <dbReference type="ARBA" id="ARBA00022729"/>
    </source>
</evidence>
<keyword evidence="7 10" id="KW-0472">Membrane</keyword>
<keyword evidence="3 10" id="KW-1134">Transmembrane beta strand</keyword>
<dbReference type="PANTHER" id="PTHR30069">
    <property type="entry name" value="TONB-DEPENDENT OUTER MEMBRANE RECEPTOR"/>
    <property type="match status" value="1"/>
</dbReference>
<dbReference type="EMBL" id="CP029463">
    <property type="protein sequence ID" value="AWM12428.1"/>
    <property type="molecule type" value="Genomic_DNA"/>
</dbReference>
<proteinExistence type="inferred from homology"/>
<dbReference type="Gene3D" id="2.170.130.10">
    <property type="entry name" value="TonB-dependent receptor, plug domain"/>
    <property type="match status" value="1"/>
</dbReference>
<evidence type="ECO:0000256" key="7">
    <source>
        <dbReference type="ARBA" id="ARBA00023136"/>
    </source>
</evidence>
<dbReference type="InterPro" id="IPR036942">
    <property type="entry name" value="Beta-barrel_TonB_sf"/>
</dbReference>
<keyword evidence="8" id="KW-0675">Receptor</keyword>
<reference evidence="14 15" key="1">
    <citation type="submission" date="2018-05" db="EMBL/GenBank/DDBJ databases">
        <title>Flavobacterium sp. MEBiC07310.</title>
        <authorList>
            <person name="Baek K."/>
        </authorList>
    </citation>
    <scope>NUCLEOTIDE SEQUENCE [LARGE SCALE GENOMIC DNA]</scope>
    <source>
        <strain evidence="14 15">MEBiC07310</strain>
    </source>
</reference>
<evidence type="ECO:0000313" key="14">
    <source>
        <dbReference type="EMBL" id="AWM12428.1"/>
    </source>
</evidence>
<name>A0A2U8QQT6_9FLAO</name>
<dbReference type="InterPro" id="IPR037066">
    <property type="entry name" value="Plug_dom_sf"/>
</dbReference>
<dbReference type="Pfam" id="PF00593">
    <property type="entry name" value="TonB_dep_Rec_b-barrel"/>
    <property type="match status" value="1"/>
</dbReference>
<dbReference type="InterPro" id="IPR039426">
    <property type="entry name" value="TonB-dep_rcpt-like"/>
</dbReference>
<gene>
    <name evidence="14" type="ORF">DI487_00070</name>
</gene>
<accession>A0A2U8QQT6</accession>
<keyword evidence="5" id="KW-0732">Signal</keyword>
<protein>
    <recommendedName>
        <fullName evidence="16">TonB-dependent receptor</fullName>
    </recommendedName>
</protein>
<dbReference type="Gene3D" id="2.40.170.20">
    <property type="entry name" value="TonB-dependent receptor, beta-barrel domain"/>
    <property type="match status" value="1"/>
</dbReference>
<evidence type="ECO:0000256" key="9">
    <source>
        <dbReference type="ARBA" id="ARBA00023237"/>
    </source>
</evidence>
<evidence type="ECO:0008006" key="16">
    <source>
        <dbReference type="Google" id="ProtNLM"/>
    </source>
</evidence>
<dbReference type="PROSITE" id="PS52016">
    <property type="entry name" value="TONB_DEPENDENT_REC_3"/>
    <property type="match status" value="1"/>
</dbReference>
<evidence type="ECO:0000256" key="3">
    <source>
        <dbReference type="ARBA" id="ARBA00022452"/>
    </source>
</evidence>
<keyword evidence="4 10" id="KW-0812">Transmembrane</keyword>
<dbReference type="SUPFAM" id="SSF56935">
    <property type="entry name" value="Porins"/>
    <property type="match status" value="1"/>
</dbReference>
<evidence type="ECO:0000256" key="4">
    <source>
        <dbReference type="ARBA" id="ARBA00022692"/>
    </source>
</evidence>
<feature type="domain" description="TonB-dependent receptor plug" evidence="13">
    <location>
        <begin position="118"/>
        <end position="260"/>
    </location>
</feature>
<comment type="similarity">
    <text evidence="10 11">Belongs to the TonB-dependent receptor family.</text>
</comment>
<keyword evidence="6 11" id="KW-0798">TonB box</keyword>
<evidence type="ECO:0000256" key="1">
    <source>
        <dbReference type="ARBA" id="ARBA00004571"/>
    </source>
</evidence>
<evidence type="ECO:0000256" key="8">
    <source>
        <dbReference type="ARBA" id="ARBA00023170"/>
    </source>
</evidence>
<organism evidence="14 15">
    <name type="scientific">Flavobacterium sediminis</name>
    <dbReference type="NCBI Taxonomy" id="2201181"/>
    <lineage>
        <taxon>Bacteria</taxon>
        <taxon>Pseudomonadati</taxon>
        <taxon>Bacteroidota</taxon>
        <taxon>Flavobacteriia</taxon>
        <taxon>Flavobacteriales</taxon>
        <taxon>Flavobacteriaceae</taxon>
        <taxon>Flavobacterium</taxon>
    </lineage>
</organism>
<dbReference type="Pfam" id="PF07715">
    <property type="entry name" value="Plug"/>
    <property type="match status" value="1"/>
</dbReference>
<keyword evidence="2 10" id="KW-0813">Transport</keyword>
<evidence type="ECO:0000256" key="11">
    <source>
        <dbReference type="RuleBase" id="RU003357"/>
    </source>
</evidence>
<dbReference type="GO" id="GO:0044718">
    <property type="term" value="P:siderophore transmembrane transport"/>
    <property type="evidence" value="ECO:0007669"/>
    <property type="project" value="TreeGrafter"/>
</dbReference>
<evidence type="ECO:0000259" key="12">
    <source>
        <dbReference type="Pfam" id="PF00593"/>
    </source>
</evidence>
<dbReference type="InterPro" id="IPR008969">
    <property type="entry name" value="CarboxyPept-like_regulatory"/>
</dbReference>
<dbReference type="KEGG" id="fse:DI487_00070"/>
<dbReference type="SUPFAM" id="SSF49464">
    <property type="entry name" value="Carboxypeptidase regulatory domain-like"/>
    <property type="match status" value="1"/>
</dbReference>
<dbReference type="AlphaFoldDB" id="A0A2U8QQT6"/>
<evidence type="ECO:0000256" key="10">
    <source>
        <dbReference type="PROSITE-ProRule" id="PRU01360"/>
    </source>
</evidence>
<dbReference type="InterPro" id="IPR012910">
    <property type="entry name" value="Plug_dom"/>
</dbReference>
<evidence type="ECO:0000256" key="6">
    <source>
        <dbReference type="ARBA" id="ARBA00023077"/>
    </source>
</evidence>
<feature type="domain" description="TonB-dependent receptor-like beta-barrel" evidence="12">
    <location>
        <begin position="323"/>
        <end position="664"/>
    </location>
</feature>
<dbReference type="GO" id="GO:0015344">
    <property type="term" value="F:siderophore uptake transmembrane transporter activity"/>
    <property type="evidence" value="ECO:0007669"/>
    <property type="project" value="TreeGrafter"/>
</dbReference>
<dbReference type="InterPro" id="IPR000531">
    <property type="entry name" value="Beta-barrel_TonB"/>
</dbReference>
<evidence type="ECO:0000259" key="13">
    <source>
        <dbReference type="Pfam" id="PF07715"/>
    </source>
</evidence>
<sequence>MKLFYLTLFLLGTHLLLSQTTIKGKVVSFETGETISNADIIENSSKKWTLTDENGEFILLLNSTSTPINLTVKILGKEPQNLTIHPENFSQSILVSLKDANLRLNEVVVSSQKGKNYSEIVIGNEAINQVQAFSVNEVLEQLPGQAMTNLDLNEFKPIVFRTSRPSNVNDEGFGNKSFGTAVVIDGIPVSNNENMQSYGGGTSLSPFSPNYLGYGDSGANDFNGYFSNANFGTDLRQLPTNNIEKIDVVEGIPSAKYGDLTSGLIKIEQKAGRTPYQVYTSFRDGATEYGFSKGFRLSERAGAINFNISKLESDSNPRTGFTSYNRTTSNIIWSWHNKKKNIKNSVTLTYAFNDDDVNYDEENADQKRVKNEKKDFSFADRFKWNFSEDSFFDNMDINFNFSYTKQLSFESKLVNGGGNVVGTSLTDEVYYGSYTPVSYTSVKQVEGIPLSSYFATDLYKTFHTKNWKHNLSLGTSFKMSDNKGRGRLGSPETMITNYSNQGFRPYNYGDNVRAEYQTSLYLEDNMTREWATNTFNVSTGIRYDNMYGTSLFAPRINSYFSGKKYKIRGGFGLTSKAPSLNQIYTGPRYYDATLADIRLPGYYNVNVVQTFVDYADNKDLKPSKSLRSELGFDYKLPFGTLNITGYYNKLYDGITSEAMPSIRQLAELNIIYDDPNPPTYQIAGYQTTYFTLSKLVNKLESKDKGLEMFLTIKKIPIHNITLDIQGSYVETETWNGADTFYRSEDVNSEEKYGIYGPFTRYYKQIRFGANLNYHLPKIGLIISVRSEHFITDHNYYSTDDFPYAYLDANLNRVSIPEADRTNESLYGHIIRNGSSYDKNTNKVYNNFHLRVSKDFLNGFKFSFYASNFLDLKPTGYYLENGVYEEKVNPNFVQLSFGTRIEYQF</sequence>
<comment type="subcellular location">
    <subcellularLocation>
        <location evidence="1 10">Cell outer membrane</location>
        <topology evidence="1 10">Multi-pass membrane protein</topology>
    </subcellularLocation>
</comment>
<dbReference type="GO" id="GO:0009279">
    <property type="term" value="C:cell outer membrane"/>
    <property type="evidence" value="ECO:0007669"/>
    <property type="project" value="UniProtKB-SubCell"/>
</dbReference>
<dbReference type="Proteomes" id="UP000245429">
    <property type="component" value="Chromosome"/>
</dbReference>
<dbReference type="RefSeq" id="WP_109567837.1">
    <property type="nucleotide sequence ID" value="NZ_CP029463.1"/>
</dbReference>
<evidence type="ECO:0000256" key="2">
    <source>
        <dbReference type="ARBA" id="ARBA00022448"/>
    </source>
</evidence>
<dbReference type="OrthoDB" id="1151166at2"/>
<evidence type="ECO:0000313" key="15">
    <source>
        <dbReference type="Proteomes" id="UP000245429"/>
    </source>
</evidence>
<keyword evidence="15" id="KW-1185">Reference proteome</keyword>
<dbReference type="PANTHER" id="PTHR30069:SF29">
    <property type="entry name" value="HEMOGLOBIN AND HEMOGLOBIN-HAPTOGLOBIN-BINDING PROTEIN 1-RELATED"/>
    <property type="match status" value="1"/>
</dbReference>
<dbReference type="Pfam" id="PF13715">
    <property type="entry name" value="CarbopepD_reg_2"/>
    <property type="match status" value="1"/>
</dbReference>